<dbReference type="Proteomes" id="UP000237105">
    <property type="component" value="Unassembled WGS sequence"/>
</dbReference>
<comment type="caution">
    <text evidence="1">The sequence shown here is derived from an EMBL/GenBank/DDBJ whole genome shotgun (WGS) entry which is preliminary data.</text>
</comment>
<gene>
    <name evidence="1" type="ORF">PanWU01x14_186470</name>
</gene>
<name>A0A2P5C3V0_PARAD</name>
<evidence type="ECO:0000313" key="2">
    <source>
        <dbReference type="Proteomes" id="UP000237105"/>
    </source>
</evidence>
<accession>A0A2P5C3V0</accession>
<feature type="non-terminal residue" evidence="1">
    <location>
        <position position="1"/>
    </location>
</feature>
<evidence type="ECO:0000313" key="1">
    <source>
        <dbReference type="EMBL" id="PON55695.1"/>
    </source>
</evidence>
<dbReference type="AlphaFoldDB" id="A0A2P5C3V0"/>
<reference evidence="2" key="1">
    <citation type="submission" date="2016-06" db="EMBL/GenBank/DDBJ databases">
        <title>Parallel loss of symbiosis genes in relatives of nitrogen-fixing non-legume Parasponia.</title>
        <authorList>
            <person name="Van Velzen R."/>
            <person name="Holmer R."/>
            <person name="Bu F."/>
            <person name="Rutten L."/>
            <person name="Van Zeijl A."/>
            <person name="Liu W."/>
            <person name="Santuari L."/>
            <person name="Cao Q."/>
            <person name="Sharma T."/>
            <person name="Shen D."/>
            <person name="Roswanjaya Y."/>
            <person name="Wardhani T."/>
            <person name="Kalhor M.S."/>
            <person name="Jansen J."/>
            <person name="Van den Hoogen J."/>
            <person name="Gungor B."/>
            <person name="Hartog M."/>
            <person name="Hontelez J."/>
            <person name="Verver J."/>
            <person name="Yang W.-C."/>
            <person name="Schijlen E."/>
            <person name="Repin R."/>
            <person name="Schilthuizen M."/>
            <person name="Schranz E."/>
            <person name="Heidstra R."/>
            <person name="Miyata K."/>
            <person name="Fedorova E."/>
            <person name="Kohlen W."/>
            <person name="Bisseling T."/>
            <person name="Smit S."/>
            <person name="Geurts R."/>
        </authorList>
    </citation>
    <scope>NUCLEOTIDE SEQUENCE [LARGE SCALE GENOMIC DNA]</scope>
    <source>
        <strain evidence="2">cv. WU1-14</strain>
    </source>
</reference>
<keyword evidence="2" id="KW-1185">Reference proteome</keyword>
<proteinExistence type="predicted"/>
<organism evidence="1 2">
    <name type="scientific">Parasponia andersonii</name>
    <name type="common">Sponia andersonii</name>
    <dbReference type="NCBI Taxonomy" id="3476"/>
    <lineage>
        <taxon>Eukaryota</taxon>
        <taxon>Viridiplantae</taxon>
        <taxon>Streptophyta</taxon>
        <taxon>Embryophyta</taxon>
        <taxon>Tracheophyta</taxon>
        <taxon>Spermatophyta</taxon>
        <taxon>Magnoliopsida</taxon>
        <taxon>eudicotyledons</taxon>
        <taxon>Gunneridae</taxon>
        <taxon>Pentapetalae</taxon>
        <taxon>rosids</taxon>
        <taxon>fabids</taxon>
        <taxon>Rosales</taxon>
        <taxon>Cannabaceae</taxon>
        <taxon>Parasponia</taxon>
    </lineage>
</organism>
<sequence length="123" mass="15097">CNYAYWRILVLFEQYYKLIAFEKFILDAHNSLSRSFFLFFFFFQVTNYSNGEKERIQAPNPEFLLWTRHGRGWAYKHKKERFTLPRPTQENPPKTERRWAWENMTIPPKVYDLLRKSCPPQKP</sequence>
<protein>
    <submittedName>
        <fullName evidence="1">Uncharacterized protein</fullName>
    </submittedName>
</protein>
<dbReference type="EMBL" id="JXTB01000180">
    <property type="protein sequence ID" value="PON55695.1"/>
    <property type="molecule type" value="Genomic_DNA"/>
</dbReference>